<dbReference type="Gene3D" id="3.40.50.300">
    <property type="entry name" value="P-loop containing nucleotide triphosphate hydrolases"/>
    <property type="match status" value="1"/>
</dbReference>
<dbReference type="InterPro" id="IPR036640">
    <property type="entry name" value="ABC1_TM_sf"/>
</dbReference>
<dbReference type="AlphaFoldDB" id="A0A812UMM6"/>
<dbReference type="Pfam" id="PF00664">
    <property type="entry name" value="ABC_membrane"/>
    <property type="match status" value="1"/>
</dbReference>
<accession>A0A812UMM6</accession>
<evidence type="ECO:0000313" key="12">
    <source>
        <dbReference type="EMBL" id="CAE7573149.1"/>
    </source>
</evidence>
<keyword evidence="4 9" id="KW-0812">Transmembrane</keyword>
<dbReference type="InterPro" id="IPR003439">
    <property type="entry name" value="ABC_transporter-like_ATP-bd"/>
</dbReference>
<evidence type="ECO:0000256" key="6">
    <source>
        <dbReference type="ARBA" id="ARBA00022840"/>
    </source>
</evidence>
<feature type="transmembrane region" description="Helical" evidence="9">
    <location>
        <begin position="6"/>
        <end position="27"/>
    </location>
</feature>
<dbReference type="PANTHER" id="PTHR24223">
    <property type="entry name" value="ATP-BINDING CASSETTE SUB-FAMILY C"/>
    <property type="match status" value="1"/>
</dbReference>
<keyword evidence="6" id="KW-0067">ATP-binding</keyword>
<evidence type="ECO:0000256" key="8">
    <source>
        <dbReference type="ARBA" id="ARBA00023136"/>
    </source>
</evidence>
<dbReference type="GO" id="GO:0016887">
    <property type="term" value="F:ATP hydrolysis activity"/>
    <property type="evidence" value="ECO:0007669"/>
    <property type="project" value="InterPro"/>
</dbReference>
<dbReference type="PROSITE" id="PS50893">
    <property type="entry name" value="ABC_TRANSPORTER_2"/>
    <property type="match status" value="1"/>
</dbReference>
<dbReference type="OrthoDB" id="4865934at2759"/>
<dbReference type="FunFam" id="3.40.50.300:FF:000630">
    <property type="entry name" value="ATP-binding cassette (ABC) transporter, putative"/>
    <property type="match status" value="1"/>
</dbReference>
<dbReference type="GO" id="GO:0016020">
    <property type="term" value="C:membrane"/>
    <property type="evidence" value="ECO:0007669"/>
    <property type="project" value="UniProtKB-SubCell"/>
</dbReference>
<evidence type="ECO:0000256" key="4">
    <source>
        <dbReference type="ARBA" id="ARBA00022692"/>
    </source>
</evidence>
<organism evidence="12 13">
    <name type="scientific">Symbiodinium natans</name>
    <dbReference type="NCBI Taxonomy" id="878477"/>
    <lineage>
        <taxon>Eukaryota</taxon>
        <taxon>Sar</taxon>
        <taxon>Alveolata</taxon>
        <taxon>Dinophyceae</taxon>
        <taxon>Suessiales</taxon>
        <taxon>Symbiodiniaceae</taxon>
        <taxon>Symbiodinium</taxon>
    </lineage>
</organism>
<proteinExistence type="inferred from homology"/>
<dbReference type="SMART" id="SM00382">
    <property type="entry name" value="AAA"/>
    <property type="match status" value="1"/>
</dbReference>
<gene>
    <name evidence="12" type="primary">abcC10</name>
    <name evidence="12" type="ORF">SNAT2548_LOCUS32670</name>
</gene>
<keyword evidence="8 9" id="KW-0472">Membrane</keyword>
<dbReference type="PANTHER" id="PTHR24223:SF456">
    <property type="entry name" value="MULTIDRUG RESISTANCE-ASSOCIATED PROTEIN LETHAL(2)03659"/>
    <property type="match status" value="1"/>
</dbReference>
<dbReference type="PROSITE" id="PS50929">
    <property type="entry name" value="ABC_TM1F"/>
    <property type="match status" value="1"/>
</dbReference>
<keyword evidence="13" id="KW-1185">Reference proteome</keyword>
<dbReference type="InterPro" id="IPR003593">
    <property type="entry name" value="AAA+_ATPase"/>
</dbReference>
<evidence type="ECO:0000256" key="9">
    <source>
        <dbReference type="SAM" id="Phobius"/>
    </source>
</evidence>
<sequence length="460" mass="49189">MVGTLWPYSLLMVPVPVFIYAILFQFARKSIRQFQQLDSVSRSPIQSLYSEALSGIVSVRAFASEQRYEALLATYLDVNSAAVLTFNTSSRWLGVRVELLAALASGLVGLGCWLLREEISAGLVGLCFIWTTNLATSLGFNCIFSSQAEAVFTSVERMAEYASDVPCEGAHQGLDTWQMSPGTRKEVGEGPMPPKARKADMTDVPLLIFERVSLRYQPGLPLALDSVSLRVAASERVAVVGRTGSGKSTLAAALFRLCPLETGSVLMNGIDLGSLPLDMARKSIGIITQDPVIFSGTAQYNLDPFNEFEEVDCAEALSQAQLADTVTLQSQIEQAGSNLSIGERQLLCLARALLRKPELLVCDEATSSVDAATDARVQACLRAAASKGTALLTIAHRLATIADYDKVLVLQAGKPLELGSPAALLQDPSSAFSLLVDSLGPHEAGSVRSAAKAARSRLSL</sequence>
<keyword evidence="3" id="KW-0813">Transport</keyword>
<evidence type="ECO:0000256" key="1">
    <source>
        <dbReference type="ARBA" id="ARBA00004141"/>
    </source>
</evidence>
<protein>
    <submittedName>
        <fullName evidence="12">AbcC10 protein</fullName>
    </submittedName>
</protein>
<comment type="subcellular location">
    <subcellularLocation>
        <location evidence="1">Membrane</location>
        <topology evidence="1">Multi-pass membrane protein</topology>
    </subcellularLocation>
</comment>
<evidence type="ECO:0000259" key="10">
    <source>
        <dbReference type="PROSITE" id="PS50893"/>
    </source>
</evidence>
<dbReference type="Pfam" id="PF00005">
    <property type="entry name" value="ABC_tran"/>
    <property type="match status" value="1"/>
</dbReference>
<dbReference type="Proteomes" id="UP000604046">
    <property type="component" value="Unassembled WGS sequence"/>
</dbReference>
<evidence type="ECO:0000256" key="5">
    <source>
        <dbReference type="ARBA" id="ARBA00022741"/>
    </source>
</evidence>
<evidence type="ECO:0000256" key="7">
    <source>
        <dbReference type="ARBA" id="ARBA00022989"/>
    </source>
</evidence>
<evidence type="ECO:0000259" key="11">
    <source>
        <dbReference type="PROSITE" id="PS50929"/>
    </source>
</evidence>
<dbReference type="InterPro" id="IPR011527">
    <property type="entry name" value="ABC1_TM_dom"/>
</dbReference>
<name>A0A812UMM6_9DINO</name>
<feature type="domain" description="ABC transmembrane type-1" evidence="11">
    <location>
        <begin position="1"/>
        <end position="140"/>
    </location>
</feature>
<evidence type="ECO:0000256" key="3">
    <source>
        <dbReference type="ARBA" id="ARBA00022448"/>
    </source>
</evidence>
<feature type="domain" description="ABC transporter" evidence="10">
    <location>
        <begin position="207"/>
        <end position="437"/>
    </location>
</feature>
<dbReference type="EMBL" id="CAJNDS010002721">
    <property type="protein sequence ID" value="CAE7573149.1"/>
    <property type="molecule type" value="Genomic_DNA"/>
</dbReference>
<comment type="caution">
    <text evidence="12">The sequence shown here is derived from an EMBL/GenBank/DDBJ whole genome shotgun (WGS) entry which is preliminary data.</text>
</comment>
<keyword evidence="7 9" id="KW-1133">Transmembrane helix</keyword>
<dbReference type="SUPFAM" id="SSF52540">
    <property type="entry name" value="P-loop containing nucleoside triphosphate hydrolases"/>
    <property type="match status" value="1"/>
</dbReference>
<dbReference type="GO" id="GO:0140359">
    <property type="term" value="F:ABC-type transporter activity"/>
    <property type="evidence" value="ECO:0007669"/>
    <property type="project" value="InterPro"/>
</dbReference>
<evidence type="ECO:0000313" key="13">
    <source>
        <dbReference type="Proteomes" id="UP000604046"/>
    </source>
</evidence>
<comment type="similarity">
    <text evidence="2">Belongs to the ABC transporter superfamily. ABCC family. Conjugate transporter (TC 3.A.1.208) subfamily.</text>
</comment>
<keyword evidence="5" id="KW-0547">Nucleotide-binding</keyword>
<dbReference type="InterPro" id="IPR050173">
    <property type="entry name" value="ABC_transporter_C-like"/>
</dbReference>
<dbReference type="SUPFAM" id="SSF90123">
    <property type="entry name" value="ABC transporter transmembrane region"/>
    <property type="match status" value="1"/>
</dbReference>
<dbReference type="InterPro" id="IPR027417">
    <property type="entry name" value="P-loop_NTPase"/>
</dbReference>
<evidence type="ECO:0000256" key="2">
    <source>
        <dbReference type="ARBA" id="ARBA00009726"/>
    </source>
</evidence>
<reference evidence="12" key="1">
    <citation type="submission" date="2021-02" db="EMBL/GenBank/DDBJ databases">
        <authorList>
            <person name="Dougan E. K."/>
            <person name="Rhodes N."/>
            <person name="Thang M."/>
            <person name="Chan C."/>
        </authorList>
    </citation>
    <scope>NUCLEOTIDE SEQUENCE</scope>
</reference>
<dbReference type="GO" id="GO:0005524">
    <property type="term" value="F:ATP binding"/>
    <property type="evidence" value="ECO:0007669"/>
    <property type="project" value="UniProtKB-KW"/>
</dbReference>
<dbReference type="Gene3D" id="1.20.1560.10">
    <property type="entry name" value="ABC transporter type 1, transmembrane domain"/>
    <property type="match status" value="1"/>
</dbReference>